<feature type="domain" description="MTTase N-terminal" evidence="10">
    <location>
        <begin position="2"/>
        <end position="120"/>
    </location>
</feature>
<dbReference type="Gene3D" id="3.80.30.20">
    <property type="entry name" value="tm_1862 like domain"/>
    <property type="match status" value="1"/>
</dbReference>
<dbReference type="InterPro" id="IPR007197">
    <property type="entry name" value="rSAM"/>
</dbReference>
<dbReference type="PROSITE" id="PS50926">
    <property type="entry name" value="TRAM"/>
    <property type="match status" value="1"/>
</dbReference>
<dbReference type="InterPro" id="IPR006638">
    <property type="entry name" value="Elp3/MiaA/NifB-like_rSAM"/>
</dbReference>
<dbReference type="GO" id="GO:0035599">
    <property type="term" value="F:aspartic acid methylthiotransferase activity"/>
    <property type="evidence" value="ECO:0007669"/>
    <property type="project" value="TreeGrafter"/>
</dbReference>
<dbReference type="InterPro" id="IPR012340">
    <property type="entry name" value="NA-bd_OB-fold"/>
</dbReference>
<gene>
    <name evidence="8" type="primary">rimO</name>
    <name evidence="12" type="ORF">HNR37_000105</name>
</gene>
<evidence type="ECO:0000256" key="6">
    <source>
        <dbReference type="ARBA" id="ARBA00023004"/>
    </source>
</evidence>
<dbReference type="InterPro" id="IPR038135">
    <property type="entry name" value="Methylthiotransferase_N_sf"/>
</dbReference>
<evidence type="ECO:0000256" key="2">
    <source>
        <dbReference type="ARBA" id="ARBA00022490"/>
    </source>
</evidence>
<evidence type="ECO:0000313" key="12">
    <source>
        <dbReference type="EMBL" id="MBB5020802.1"/>
    </source>
</evidence>
<dbReference type="PANTHER" id="PTHR43837:SF1">
    <property type="entry name" value="RIBOSOMAL PROTEIN US12 METHYLTHIOTRANSFERASE RIMO"/>
    <property type="match status" value="1"/>
</dbReference>
<dbReference type="HAMAP" id="MF_01865">
    <property type="entry name" value="MTTase_RimO"/>
    <property type="match status" value="1"/>
</dbReference>
<dbReference type="InterPro" id="IPR020612">
    <property type="entry name" value="Methylthiotransferase_CS"/>
</dbReference>
<keyword evidence="7 8" id="KW-0411">Iron-sulfur</keyword>
<keyword evidence="4 8" id="KW-0949">S-adenosyl-L-methionine</keyword>
<dbReference type="Pfam" id="PF04055">
    <property type="entry name" value="Radical_SAM"/>
    <property type="match status" value="1"/>
</dbReference>
<dbReference type="SFLD" id="SFLDG01082">
    <property type="entry name" value="B12-binding_domain_containing"/>
    <property type="match status" value="1"/>
</dbReference>
<proteinExistence type="inferred from homology"/>
<dbReference type="SFLD" id="SFLDF00274">
    <property type="entry name" value="ribosomal_protein_S12_methylth"/>
    <property type="match status" value="1"/>
</dbReference>
<dbReference type="InterPro" id="IPR002792">
    <property type="entry name" value="TRAM_dom"/>
</dbReference>
<evidence type="ECO:0000256" key="5">
    <source>
        <dbReference type="ARBA" id="ARBA00022723"/>
    </source>
</evidence>
<evidence type="ECO:0000259" key="9">
    <source>
        <dbReference type="PROSITE" id="PS50926"/>
    </source>
</evidence>
<evidence type="ECO:0000259" key="10">
    <source>
        <dbReference type="PROSITE" id="PS51449"/>
    </source>
</evidence>
<reference evidence="12 13" key="1">
    <citation type="submission" date="2020-08" db="EMBL/GenBank/DDBJ databases">
        <title>Genomic Encyclopedia of Type Strains, Phase IV (KMG-IV): sequencing the most valuable type-strain genomes for metagenomic binning, comparative biology and taxonomic classification.</title>
        <authorList>
            <person name="Goeker M."/>
        </authorList>
    </citation>
    <scope>NUCLEOTIDE SEQUENCE [LARGE SCALE GENOMIC DNA]</scope>
    <source>
        <strain evidence="12 13">DSM 22071</strain>
    </source>
</reference>
<evidence type="ECO:0000259" key="11">
    <source>
        <dbReference type="PROSITE" id="PS51918"/>
    </source>
</evidence>
<dbReference type="SFLD" id="SFLDG01061">
    <property type="entry name" value="methylthiotransferase"/>
    <property type="match status" value="1"/>
</dbReference>
<evidence type="ECO:0000256" key="1">
    <source>
        <dbReference type="ARBA" id="ARBA00022485"/>
    </source>
</evidence>
<dbReference type="CDD" id="cd01335">
    <property type="entry name" value="Radical_SAM"/>
    <property type="match status" value="1"/>
</dbReference>
<feature type="binding site" evidence="8">
    <location>
        <position position="156"/>
    </location>
    <ligand>
        <name>[4Fe-4S] cluster</name>
        <dbReference type="ChEBI" id="CHEBI:49883"/>
        <label>2</label>
        <note>4Fe-4S-S-AdoMet</note>
    </ligand>
</feature>
<feature type="domain" description="TRAM" evidence="9">
    <location>
        <begin position="371"/>
        <end position="439"/>
    </location>
</feature>
<dbReference type="FunFam" id="3.80.30.20:FF:000001">
    <property type="entry name" value="tRNA-2-methylthio-N(6)-dimethylallyladenosine synthase 2"/>
    <property type="match status" value="1"/>
</dbReference>
<comment type="cofactor">
    <cofactor evidence="8">
        <name>[4Fe-4S] cluster</name>
        <dbReference type="ChEBI" id="CHEBI:49883"/>
    </cofactor>
    <text evidence="8">Binds 2 [4Fe-4S] clusters. One cluster is coordinated with 3 cysteines and an exchangeable S-adenosyl-L-methionine.</text>
</comment>
<dbReference type="RefSeq" id="WP_183728283.1">
    <property type="nucleotide sequence ID" value="NZ_JACHID010000001.1"/>
</dbReference>
<dbReference type="PROSITE" id="PS51449">
    <property type="entry name" value="MTTASE_N"/>
    <property type="match status" value="1"/>
</dbReference>
<dbReference type="SUPFAM" id="SSF102114">
    <property type="entry name" value="Radical SAM enzymes"/>
    <property type="match status" value="1"/>
</dbReference>
<dbReference type="EMBL" id="JACHID010000001">
    <property type="protein sequence ID" value="MBB5020802.1"/>
    <property type="molecule type" value="Genomic_DNA"/>
</dbReference>
<dbReference type="SMART" id="SM00729">
    <property type="entry name" value="Elp3"/>
    <property type="match status" value="1"/>
</dbReference>
<dbReference type="GO" id="GO:0103039">
    <property type="term" value="F:protein methylthiotransferase activity"/>
    <property type="evidence" value="ECO:0007669"/>
    <property type="project" value="UniProtKB-EC"/>
</dbReference>
<feature type="binding site" evidence="8">
    <location>
        <position position="152"/>
    </location>
    <ligand>
        <name>[4Fe-4S] cluster</name>
        <dbReference type="ChEBI" id="CHEBI:49883"/>
        <label>2</label>
        <note>4Fe-4S-S-AdoMet</note>
    </ligand>
</feature>
<comment type="function">
    <text evidence="8">Catalyzes the methylthiolation of an aspartic acid residue of ribosomal protein uS12.</text>
</comment>
<comment type="similarity">
    <text evidence="8">Belongs to the methylthiotransferase family. RimO subfamily.</text>
</comment>
<evidence type="ECO:0000256" key="8">
    <source>
        <dbReference type="HAMAP-Rule" id="MF_01865"/>
    </source>
</evidence>
<dbReference type="PANTHER" id="PTHR43837">
    <property type="entry name" value="RIBOSOMAL PROTEIN S12 METHYLTHIOTRANSFERASE RIMO"/>
    <property type="match status" value="1"/>
</dbReference>
<keyword evidence="1 8" id="KW-0004">4Fe-4S</keyword>
<dbReference type="Gene3D" id="3.40.50.12160">
    <property type="entry name" value="Methylthiotransferase, N-terminal domain"/>
    <property type="match status" value="1"/>
</dbReference>
<dbReference type="GO" id="GO:0006400">
    <property type="term" value="P:tRNA modification"/>
    <property type="evidence" value="ECO:0007669"/>
    <property type="project" value="InterPro"/>
</dbReference>
<feature type="binding site" evidence="8">
    <location>
        <position position="81"/>
    </location>
    <ligand>
        <name>[4Fe-4S] cluster</name>
        <dbReference type="ChEBI" id="CHEBI:49883"/>
        <label>1</label>
    </ligand>
</feature>
<comment type="subcellular location">
    <subcellularLocation>
        <location evidence="8">Cytoplasm</location>
    </subcellularLocation>
</comment>
<dbReference type="GO" id="GO:0051539">
    <property type="term" value="F:4 iron, 4 sulfur cluster binding"/>
    <property type="evidence" value="ECO:0007669"/>
    <property type="project" value="UniProtKB-UniRule"/>
</dbReference>
<keyword evidence="12" id="KW-0689">Ribosomal protein</keyword>
<dbReference type="PROSITE" id="PS01278">
    <property type="entry name" value="MTTASE_RADICAL"/>
    <property type="match status" value="1"/>
</dbReference>
<dbReference type="InterPro" id="IPR058240">
    <property type="entry name" value="rSAM_sf"/>
</dbReference>
<dbReference type="Gene3D" id="2.40.50.140">
    <property type="entry name" value="Nucleic acid-binding proteins"/>
    <property type="match status" value="1"/>
</dbReference>
<name>A0A7W7Y2W1_9BACT</name>
<dbReference type="InterPro" id="IPR023404">
    <property type="entry name" value="rSAM_horseshoe"/>
</dbReference>
<feature type="binding site" evidence="8">
    <location>
        <position position="47"/>
    </location>
    <ligand>
        <name>[4Fe-4S] cluster</name>
        <dbReference type="ChEBI" id="CHEBI:49883"/>
        <label>1</label>
    </ligand>
</feature>
<dbReference type="InterPro" id="IPR005839">
    <property type="entry name" value="Methylthiotransferase"/>
</dbReference>
<sequence length="443" mass="49817">MYQLYTLSLGCAKNLVDTEHMLAGLLQRPVHPVDNPASADIIFINTCGFILDAKNESIDAIVEHCRYKEEGQCQVLIVAGCLVTLHEKELHQELPEVDIFVDTSPASMEALPQRLELKLQNFFPRRYDGQLPGNRLLTTPFYTAYLKIAEGCSNSCTFCIIPRIRGPYQSRSMEELVEEARQMAAGGVKELVVISQDSTEYGLDLYGKRSLASLLQALCKIEGLLWIRVLYTYPNHFDDDLIEVIAREEKICKYVDIPFQHFSNAVLKRMNRHINYEQIATLIKRLRTAMPDIAIRTTLLTGFPGESENDFAQLCQGVETLQFDHLGVFAYSDEELAAAHKLSNKIPHEVARHRAEVIMELQQEISQQRNEMRVGKEYSVLVEGISDETELLLQGRAIFQAPEVDGKVLINDGQAATGDMVTVSIEQAMPYDCVGGIVSQQST</sequence>
<feature type="binding site" evidence="8">
    <location>
        <position position="11"/>
    </location>
    <ligand>
        <name>[4Fe-4S] cluster</name>
        <dbReference type="ChEBI" id="CHEBI:49883"/>
        <label>1</label>
    </ligand>
</feature>
<dbReference type="Pfam" id="PF18693">
    <property type="entry name" value="TRAM_2"/>
    <property type="match status" value="1"/>
</dbReference>
<evidence type="ECO:0000313" key="13">
    <source>
        <dbReference type="Proteomes" id="UP000528322"/>
    </source>
</evidence>
<comment type="catalytic activity">
    <reaction evidence="8">
        <text>L-aspartate(89)-[ribosomal protein uS12]-hydrogen + (sulfur carrier)-SH + AH2 + 2 S-adenosyl-L-methionine = 3-methylsulfanyl-L-aspartate(89)-[ribosomal protein uS12]-hydrogen + (sulfur carrier)-H + 5'-deoxyadenosine + L-methionine + A + S-adenosyl-L-homocysteine + 2 H(+)</text>
        <dbReference type="Rhea" id="RHEA:37087"/>
        <dbReference type="Rhea" id="RHEA-COMP:10460"/>
        <dbReference type="Rhea" id="RHEA-COMP:10461"/>
        <dbReference type="Rhea" id="RHEA-COMP:14737"/>
        <dbReference type="Rhea" id="RHEA-COMP:14739"/>
        <dbReference type="ChEBI" id="CHEBI:13193"/>
        <dbReference type="ChEBI" id="CHEBI:15378"/>
        <dbReference type="ChEBI" id="CHEBI:17319"/>
        <dbReference type="ChEBI" id="CHEBI:17499"/>
        <dbReference type="ChEBI" id="CHEBI:29917"/>
        <dbReference type="ChEBI" id="CHEBI:29961"/>
        <dbReference type="ChEBI" id="CHEBI:57844"/>
        <dbReference type="ChEBI" id="CHEBI:57856"/>
        <dbReference type="ChEBI" id="CHEBI:59789"/>
        <dbReference type="ChEBI" id="CHEBI:64428"/>
        <dbReference type="ChEBI" id="CHEBI:73599"/>
        <dbReference type="EC" id="2.8.4.4"/>
    </reaction>
</comment>
<dbReference type="GO" id="GO:0046872">
    <property type="term" value="F:metal ion binding"/>
    <property type="evidence" value="ECO:0007669"/>
    <property type="project" value="UniProtKB-KW"/>
</dbReference>
<protein>
    <recommendedName>
        <fullName evidence="8">Ribosomal protein uS12 methylthiotransferase RimO</fullName>
        <shortName evidence="8">uS12 MTTase</shortName>
        <shortName evidence="8">uS12 methylthiotransferase</shortName>
        <ecNumber evidence="8">2.8.4.4</ecNumber>
    </recommendedName>
    <alternativeName>
        <fullName evidence="8">Ribosomal protein uS12 (aspartate-C(3))-methylthiotransferase</fullName>
    </alternativeName>
    <alternativeName>
        <fullName evidence="8">Ribosome maturation factor RimO</fullName>
    </alternativeName>
</protein>
<dbReference type="SFLD" id="SFLDS00029">
    <property type="entry name" value="Radical_SAM"/>
    <property type="match status" value="1"/>
</dbReference>
<keyword evidence="5 8" id="KW-0479">Metal-binding</keyword>
<keyword evidence="6 8" id="KW-0408">Iron</keyword>
<keyword evidence="3 8" id="KW-0808">Transferase</keyword>
<dbReference type="EC" id="2.8.4.4" evidence="8"/>
<dbReference type="AlphaFoldDB" id="A0A7W7Y2W1"/>
<dbReference type="Pfam" id="PF00919">
    <property type="entry name" value="UPF0004"/>
    <property type="match status" value="1"/>
</dbReference>
<comment type="caution">
    <text evidence="12">The sequence shown here is derived from an EMBL/GenBank/DDBJ whole genome shotgun (WGS) entry which is preliminary data.</text>
</comment>
<keyword evidence="13" id="KW-1185">Reference proteome</keyword>
<evidence type="ECO:0000256" key="7">
    <source>
        <dbReference type="ARBA" id="ARBA00023014"/>
    </source>
</evidence>
<dbReference type="PROSITE" id="PS51918">
    <property type="entry name" value="RADICAL_SAM"/>
    <property type="match status" value="1"/>
</dbReference>
<keyword evidence="12" id="KW-0687">Ribonucleoprotein</keyword>
<feature type="domain" description="Radical SAM core" evidence="11">
    <location>
        <begin position="138"/>
        <end position="369"/>
    </location>
</feature>
<dbReference type="NCBIfam" id="TIGR01125">
    <property type="entry name" value="30S ribosomal protein S12 methylthiotransferase RimO"/>
    <property type="match status" value="1"/>
</dbReference>
<dbReference type="GO" id="GO:0005829">
    <property type="term" value="C:cytosol"/>
    <property type="evidence" value="ECO:0007669"/>
    <property type="project" value="TreeGrafter"/>
</dbReference>
<dbReference type="GO" id="GO:0005840">
    <property type="term" value="C:ribosome"/>
    <property type="evidence" value="ECO:0007669"/>
    <property type="project" value="UniProtKB-KW"/>
</dbReference>
<dbReference type="InterPro" id="IPR005840">
    <property type="entry name" value="Ribosomal_uS12_MeSTrfase_RimO"/>
</dbReference>
<dbReference type="InterPro" id="IPR013848">
    <property type="entry name" value="Methylthiotransferase_N"/>
</dbReference>
<organism evidence="12 13">
    <name type="scientific">Desulfurispira natronophila</name>
    <dbReference type="NCBI Taxonomy" id="682562"/>
    <lineage>
        <taxon>Bacteria</taxon>
        <taxon>Pseudomonadati</taxon>
        <taxon>Chrysiogenota</taxon>
        <taxon>Chrysiogenia</taxon>
        <taxon>Chrysiogenales</taxon>
        <taxon>Chrysiogenaceae</taxon>
        <taxon>Desulfurispira</taxon>
    </lineage>
</organism>
<evidence type="ECO:0000256" key="4">
    <source>
        <dbReference type="ARBA" id="ARBA00022691"/>
    </source>
</evidence>
<dbReference type="Proteomes" id="UP000528322">
    <property type="component" value="Unassembled WGS sequence"/>
</dbReference>
<feature type="binding site" evidence="8">
    <location>
        <position position="159"/>
    </location>
    <ligand>
        <name>[4Fe-4S] cluster</name>
        <dbReference type="ChEBI" id="CHEBI:49883"/>
        <label>2</label>
        <note>4Fe-4S-S-AdoMet</note>
    </ligand>
</feature>
<keyword evidence="2 8" id="KW-0963">Cytoplasm</keyword>
<accession>A0A7W7Y2W1</accession>
<dbReference type="NCBIfam" id="TIGR00089">
    <property type="entry name" value="MiaB/RimO family radical SAM methylthiotransferase"/>
    <property type="match status" value="1"/>
</dbReference>
<evidence type="ECO:0000256" key="3">
    <source>
        <dbReference type="ARBA" id="ARBA00022679"/>
    </source>
</evidence>